<protein>
    <submittedName>
        <fullName evidence="1">Uncharacterized protein</fullName>
    </submittedName>
</protein>
<evidence type="ECO:0000313" key="2">
    <source>
        <dbReference type="Proteomes" id="UP000364291"/>
    </source>
</evidence>
<dbReference type="Proteomes" id="UP000364291">
    <property type="component" value="Unassembled WGS sequence"/>
</dbReference>
<dbReference type="RefSeq" id="WP_150728540.1">
    <property type="nucleotide sequence ID" value="NZ_CABPSX010000002.1"/>
</dbReference>
<accession>A0A5E5P2J8</accession>
<dbReference type="EMBL" id="CABPSX010000002">
    <property type="protein sequence ID" value="VVG70403.1"/>
    <property type="molecule type" value="Genomic_DNA"/>
</dbReference>
<reference evidence="1 2" key="1">
    <citation type="submission" date="2019-08" db="EMBL/GenBank/DDBJ databases">
        <authorList>
            <person name="Peeters C."/>
        </authorList>
    </citation>
    <scope>NUCLEOTIDE SEQUENCE [LARGE SCALE GENOMIC DNA]</scope>
    <source>
        <strain evidence="1 2">LMG 18089</strain>
    </source>
</reference>
<proteinExistence type="predicted"/>
<dbReference type="AlphaFoldDB" id="A0A5E5P2J8"/>
<name>A0A5E5P2J8_9BURK</name>
<organism evidence="1 2">
    <name type="scientific">Pandoraea apista</name>
    <dbReference type="NCBI Taxonomy" id="93218"/>
    <lineage>
        <taxon>Bacteria</taxon>
        <taxon>Pseudomonadati</taxon>
        <taxon>Pseudomonadota</taxon>
        <taxon>Betaproteobacteria</taxon>
        <taxon>Burkholderiales</taxon>
        <taxon>Burkholderiaceae</taxon>
        <taxon>Pandoraea</taxon>
    </lineage>
</organism>
<gene>
    <name evidence="1" type="ORF">PAP18089_01363</name>
</gene>
<sequence length="127" mass="14288">MISEEHMMLDQAVSNHRKRIDASFNQVAANLASDDPGGPNHPEDLRNVLATARWIDSDMLRRMSPAEAVEAAALSSWARRRIGFFSLAILIQDWQHAIEEQELREFADRVTAAAIPSAPVRSARRRL</sequence>
<evidence type="ECO:0000313" key="1">
    <source>
        <dbReference type="EMBL" id="VVG70403.1"/>
    </source>
</evidence>